<keyword evidence="11" id="KW-0862">Zinc</keyword>
<evidence type="ECO:0000259" key="19">
    <source>
        <dbReference type="PROSITE" id="PS50178"/>
    </source>
</evidence>
<evidence type="ECO:0000256" key="12">
    <source>
        <dbReference type="ARBA" id="ARBA00022989"/>
    </source>
</evidence>
<gene>
    <name evidence="21" type="primary">LOC116304771</name>
</gene>
<dbReference type="GO" id="GO:0032584">
    <property type="term" value="C:growth cone membrane"/>
    <property type="evidence" value="ECO:0007669"/>
    <property type="project" value="UniProtKB-SubCell"/>
</dbReference>
<evidence type="ECO:0000256" key="16">
    <source>
        <dbReference type="PROSITE-ProRule" id="PRU00091"/>
    </source>
</evidence>
<accession>A0A6P8IWI5</accession>
<dbReference type="PANTHER" id="PTHR14543">
    <property type="entry name" value="PROTRUDIN"/>
    <property type="match status" value="1"/>
</dbReference>
<keyword evidence="12 18" id="KW-1133">Transmembrane helix</keyword>
<evidence type="ECO:0000313" key="20">
    <source>
        <dbReference type="Proteomes" id="UP000515163"/>
    </source>
</evidence>
<evidence type="ECO:0000256" key="5">
    <source>
        <dbReference type="ARBA" id="ARBA00022475"/>
    </source>
</evidence>
<dbReference type="Pfam" id="PF01363">
    <property type="entry name" value="FYVE"/>
    <property type="match status" value="1"/>
</dbReference>
<evidence type="ECO:0000256" key="13">
    <source>
        <dbReference type="ARBA" id="ARBA00023136"/>
    </source>
</evidence>
<keyword evidence="20" id="KW-1185">Reference proteome</keyword>
<dbReference type="GeneID" id="116304771"/>
<keyword evidence="8" id="KW-0967">Endosome</keyword>
<dbReference type="InParanoid" id="A0A6P8IWI5"/>
<keyword evidence="13 18" id="KW-0472">Membrane</keyword>
<feature type="domain" description="FYVE-type" evidence="19">
    <location>
        <begin position="323"/>
        <end position="389"/>
    </location>
</feature>
<feature type="region of interest" description="Disordered" evidence="17">
    <location>
        <begin position="1"/>
        <end position="26"/>
    </location>
</feature>
<protein>
    <recommendedName>
        <fullName evidence="4">Protrudin</fullName>
    </recommendedName>
    <alternativeName>
        <fullName evidence="15">Zinc finger FYVE domain-containing protein 27</fullName>
    </alternativeName>
</protein>
<dbReference type="CDD" id="cd15723">
    <property type="entry name" value="FYVE_protrudin"/>
    <property type="match status" value="1"/>
</dbReference>
<proteinExistence type="predicted"/>
<feature type="transmembrane region" description="Helical" evidence="18">
    <location>
        <begin position="54"/>
        <end position="76"/>
    </location>
</feature>
<keyword evidence="14" id="KW-0966">Cell projection</keyword>
<evidence type="ECO:0000256" key="1">
    <source>
        <dbReference type="ARBA" id="ARBA00004195"/>
    </source>
</evidence>
<name>A0A6P8IWI5_ACTTE</name>
<evidence type="ECO:0000256" key="4">
    <source>
        <dbReference type="ARBA" id="ARBA00015523"/>
    </source>
</evidence>
<keyword evidence="6 18" id="KW-0812">Transmembrane</keyword>
<dbReference type="InterPro" id="IPR042405">
    <property type="entry name" value="Protrudin"/>
</dbReference>
<dbReference type="GO" id="GO:0005789">
    <property type="term" value="C:endoplasmic reticulum membrane"/>
    <property type="evidence" value="ECO:0007669"/>
    <property type="project" value="UniProtKB-SubCell"/>
</dbReference>
<feature type="region of interest" description="Disordered" evidence="17">
    <location>
        <begin position="277"/>
        <end position="307"/>
    </location>
</feature>
<dbReference type="KEGG" id="aten:116304771"/>
<evidence type="ECO:0000313" key="21">
    <source>
        <dbReference type="RefSeq" id="XP_031570413.1"/>
    </source>
</evidence>
<evidence type="ECO:0000256" key="11">
    <source>
        <dbReference type="ARBA" id="ARBA00022833"/>
    </source>
</evidence>
<dbReference type="Proteomes" id="UP000515163">
    <property type="component" value="Unplaced"/>
</dbReference>
<evidence type="ECO:0000256" key="10">
    <source>
        <dbReference type="ARBA" id="ARBA00022824"/>
    </source>
</evidence>
<dbReference type="SMART" id="SM00064">
    <property type="entry name" value="FYVE"/>
    <property type="match status" value="1"/>
</dbReference>
<keyword evidence="9 16" id="KW-0863">Zinc-finger</keyword>
<dbReference type="PANTHER" id="PTHR14543:SF1">
    <property type="entry name" value="PROTRUDIN"/>
    <property type="match status" value="1"/>
</dbReference>
<evidence type="ECO:0000256" key="14">
    <source>
        <dbReference type="ARBA" id="ARBA00023273"/>
    </source>
</evidence>
<dbReference type="GO" id="GO:0072659">
    <property type="term" value="P:protein localization to plasma membrane"/>
    <property type="evidence" value="ECO:0007669"/>
    <property type="project" value="InterPro"/>
</dbReference>
<evidence type="ECO:0000256" key="7">
    <source>
        <dbReference type="ARBA" id="ARBA00022723"/>
    </source>
</evidence>
<dbReference type="InterPro" id="IPR017455">
    <property type="entry name" value="Znf_FYVE-rel"/>
</dbReference>
<evidence type="ECO:0000256" key="2">
    <source>
        <dbReference type="ARBA" id="ARBA00004460"/>
    </source>
</evidence>
<evidence type="ECO:0000256" key="9">
    <source>
        <dbReference type="ARBA" id="ARBA00022771"/>
    </source>
</evidence>
<evidence type="ECO:0000256" key="8">
    <source>
        <dbReference type="ARBA" id="ARBA00022753"/>
    </source>
</evidence>
<reference evidence="21" key="1">
    <citation type="submission" date="2025-08" db="UniProtKB">
        <authorList>
            <consortium name="RefSeq"/>
        </authorList>
    </citation>
    <scope>IDENTIFICATION</scope>
    <source>
        <tissue evidence="21">Tentacle</tissue>
    </source>
</reference>
<dbReference type="InterPro" id="IPR011011">
    <property type="entry name" value="Znf_FYVE_PHD"/>
</dbReference>
<comment type="subcellular location">
    <subcellularLocation>
        <location evidence="2">Cell projection</location>
        <location evidence="2">Growth cone membrane</location>
        <topology evidence="2">Multi-pass membrane protein</topology>
    </subcellularLocation>
    <subcellularLocation>
        <location evidence="3">Endoplasmic reticulum membrane</location>
        <topology evidence="3">Multi-pass membrane protein</topology>
    </subcellularLocation>
    <subcellularLocation>
        <location evidence="1">Recycling endosome membrane</location>
        <topology evidence="1">Multi-pass membrane protein</topology>
    </subcellularLocation>
</comment>
<dbReference type="GO" id="GO:0016192">
    <property type="term" value="P:vesicle-mediated transport"/>
    <property type="evidence" value="ECO:0007669"/>
    <property type="project" value="InterPro"/>
</dbReference>
<dbReference type="Gene3D" id="3.30.40.10">
    <property type="entry name" value="Zinc/RING finger domain, C3HC4 (zinc finger)"/>
    <property type="match status" value="1"/>
</dbReference>
<dbReference type="GO" id="GO:0008270">
    <property type="term" value="F:zinc ion binding"/>
    <property type="evidence" value="ECO:0007669"/>
    <property type="project" value="UniProtKB-KW"/>
</dbReference>
<keyword evidence="10" id="KW-0256">Endoplasmic reticulum</keyword>
<keyword evidence="7" id="KW-0479">Metal-binding</keyword>
<dbReference type="PROSITE" id="PS50178">
    <property type="entry name" value="ZF_FYVE"/>
    <property type="match status" value="1"/>
</dbReference>
<feature type="transmembrane region" description="Helical" evidence="18">
    <location>
        <begin position="88"/>
        <end position="107"/>
    </location>
</feature>
<dbReference type="AlphaFoldDB" id="A0A6P8IWI5"/>
<dbReference type="InterPro" id="IPR013083">
    <property type="entry name" value="Znf_RING/FYVE/PHD"/>
</dbReference>
<sequence length="402" mass="45559">MCEAKDDTTDNTEQSHGLLREDQANQNNNGVGKFDIGDFVHNQRKIRLLIMPWIRFYHTIFNIVSWKSFYVSLFWMSTNCFIAVMSPIYFVILPLAYVSLLMIISGVKQWGAQGQKEKKLKYGTIKKKADDNDLNVKVTVEKQAHEDIKEFISLLIQLDAFNTEICTFFEKCQRILKWEDLQTSVCVLFGLLLAILVLCFIPIRLLILSGILCVFCLNFGFRPVARSISLIFGKYLKKLVTLLGINELFPSRDIRRIPSQSANSDLQDEWFDAAEDKSDTGISSDDDGSDTNDAQGEQSSSQRKLDSKSVLSQIADFRRKQKKLNSGTCSSCDVPFSILKKRQYCRHCGKSFCSRCCSHRVKRSVFGATAPAAYEETVLVCNTCYDLLMKGTPEEQPSGAAR</sequence>
<evidence type="ECO:0000256" key="18">
    <source>
        <dbReference type="SAM" id="Phobius"/>
    </source>
</evidence>
<dbReference type="SUPFAM" id="SSF57903">
    <property type="entry name" value="FYVE/PHD zinc finger"/>
    <property type="match status" value="1"/>
</dbReference>
<organism evidence="20 21">
    <name type="scientific">Actinia tenebrosa</name>
    <name type="common">Australian red waratah sea anemone</name>
    <dbReference type="NCBI Taxonomy" id="6105"/>
    <lineage>
        <taxon>Eukaryota</taxon>
        <taxon>Metazoa</taxon>
        <taxon>Cnidaria</taxon>
        <taxon>Anthozoa</taxon>
        <taxon>Hexacorallia</taxon>
        <taxon>Actiniaria</taxon>
        <taxon>Actiniidae</taxon>
        <taxon>Actinia</taxon>
    </lineage>
</organism>
<dbReference type="FunCoup" id="A0A6P8IWI5">
    <property type="interactions" value="964"/>
</dbReference>
<evidence type="ECO:0000256" key="17">
    <source>
        <dbReference type="SAM" id="MobiDB-lite"/>
    </source>
</evidence>
<dbReference type="OrthoDB" id="5975347at2759"/>
<keyword evidence="5" id="KW-1003">Cell membrane</keyword>
<dbReference type="RefSeq" id="XP_031570413.1">
    <property type="nucleotide sequence ID" value="XM_031714553.1"/>
</dbReference>
<evidence type="ECO:0000256" key="6">
    <source>
        <dbReference type="ARBA" id="ARBA00022692"/>
    </source>
</evidence>
<dbReference type="GO" id="GO:0071782">
    <property type="term" value="C:endoplasmic reticulum tubular network"/>
    <property type="evidence" value="ECO:0007669"/>
    <property type="project" value="TreeGrafter"/>
</dbReference>
<feature type="transmembrane region" description="Helical" evidence="18">
    <location>
        <begin position="181"/>
        <end position="201"/>
    </location>
</feature>
<evidence type="ECO:0000256" key="3">
    <source>
        <dbReference type="ARBA" id="ARBA00004477"/>
    </source>
</evidence>
<dbReference type="InterPro" id="IPR000306">
    <property type="entry name" value="Znf_FYVE"/>
</dbReference>
<dbReference type="GO" id="GO:0071787">
    <property type="term" value="P:endoplasmic reticulum tubular network formation"/>
    <property type="evidence" value="ECO:0007669"/>
    <property type="project" value="InterPro"/>
</dbReference>
<evidence type="ECO:0000256" key="15">
    <source>
        <dbReference type="ARBA" id="ARBA00032025"/>
    </source>
</evidence>
<dbReference type="GO" id="GO:0055038">
    <property type="term" value="C:recycling endosome membrane"/>
    <property type="evidence" value="ECO:0007669"/>
    <property type="project" value="UniProtKB-SubCell"/>
</dbReference>